<evidence type="ECO:0000313" key="2">
    <source>
        <dbReference type="EMBL" id="QDT66668.1"/>
    </source>
</evidence>
<name>A0A517TE70_9PLAN</name>
<keyword evidence="3" id="KW-1185">Reference proteome</keyword>
<evidence type="ECO:0008006" key="4">
    <source>
        <dbReference type="Google" id="ProtNLM"/>
    </source>
</evidence>
<dbReference type="PROSITE" id="PS51257">
    <property type="entry name" value="PROKAR_LIPOPROTEIN"/>
    <property type="match status" value="1"/>
</dbReference>
<dbReference type="AlphaFoldDB" id="A0A517TE70"/>
<dbReference type="Proteomes" id="UP000319976">
    <property type="component" value="Chromosome"/>
</dbReference>
<proteinExistence type="predicted"/>
<organism evidence="2 3">
    <name type="scientific">Calycomorphotria hydatis</name>
    <dbReference type="NCBI Taxonomy" id="2528027"/>
    <lineage>
        <taxon>Bacteria</taxon>
        <taxon>Pseudomonadati</taxon>
        <taxon>Planctomycetota</taxon>
        <taxon>Planctomycetia</taxon>
        <taxon>Planctomycetales</taxon>
        <taxon>Planctomycetaceae</taxon>
        <taxon>Calycomorphotria</taxon>
    </lineage>
</organism>
<evidence type="ECO:0000313" key="3">
    <source>
        <dbReference type="Proteomes" id="UP000319976"/>
    </source>
</evidence>
<dbReference type="EMBL" id="CP036316">
    <property type="protein sequence ID" value="QDT66668.1"/>
    <property type="molecule type" value="Genomic_DNA"/>
</dbReference>
<sequence length="139" mass="14819">MLKRSPIPLLLLTVLIGCQSSDQPPLVPVSGVVSLDGKPLEGVSLQFSPVAGGRPSFGMTEANGMYELIYVREEKGATPGQHDVTLMKEGPAPGVTEEDMADGEFPTVEIIPEKYFGEEAIQVTVAGNTQVINFELTSD</sequence>
<evidence type="ECO:0000256" key="1">
    <source>
        <dbReference type="SAM" id="MobiDB-lite"/>
    </source>
</evidence>
<feature type="region of interest" description="Disordered" evidence="1">
    <location>
        <begin position="80"/>
        <end position="102"/>
    </location>
</feature>
<gene>
    <name evidence="2" type="ORF">V22_39390</name>
</gene>
<accession>A0A517TE70</accession>
<protein>
    <recommendedName>
        <fullName evidence="4">Carboxypeptidase regulatory-like domain-containing protein</fullName>
    </recommendedName>
</protein>
<reference evidence="2 3" key="1">
    <citation type="submission" date="2019-02" db="EMBL/GenBank/DDBJ databases">
        <title>Deep-cultivation of Planctomycetes and their phenomic and genomic characterization uncovers novel biology.</title>
        <authorList>
            <person name="Wiegand S."/>
            <person name="Jogler M."/>
            <person name="Boedeker C."/>
            <person name="Pinto D."/>
            <person name="Vollmers J."/>
            <person name="Rivas-Marin E."/>
            <person name="Kohn T."/>
            <person name="Peeters S.H."/>
            <person name="Heuer A."/>
            <person name="Rast P."/>
            <person name="Oberbeckmann S."/>
            <person name="Bunk B."/>
            <person name="Jeske O."/>
            <person name="Meyerdierks A."/>
            <person name="Storesund J.E."/>
            <person name="Kallscheuer N."/>
            <person name="Luecker S."/>
            <person name="Lage O.M."/>
            <person name="Pohl T."/>
            <person name="Merkel B.J."/>
            <person name="Hornburger P."/>
            <person name="Mueller R.-W."/>
            <person name="Bruemmer F."/>
            <person name="Labrenz M."/>
            <person name="Spormann A.M."/>
            <person name="Op den Camp H."/>
            <person name="Overmann J."/>
            <person name="Amann R."/>
            <person name="Jetten M.S.M."/>
            <person name="Mascher T."/>
            <person name="Medema M.H."/>
            <person name="Devos D.P."/>
            <person name="Kaster A.-K."/>
            <person name="Ovreas L."/>
            <person name="Rohde M."/>
            <person name="Galperin M.Y."/>
            <person name="Jogler C."/>
        </authorList>
    </citation>
    <scope>NUCLEOTIDE SEQUENCE [LARGE SCALE GENOMIC DNA]</scope>
    <source>
        <strain evidence="2 3">V22</strain>
    </source>
</reference>
<dbReference type="KEGG" id="chya:V22_39390"/>